<keyword evidence="2" id="KW-0677">Repeat</keyword>
<evidence type="ECO:0008006" key="10">
    <source>
        <dbReference type="Google" id="ProtNLM"/>
    </source>
</evidence>
<name>A0A813WNP7_9BILA</name>
<gene>
    <name evidence="8" type="ORF">OXX778_LOCUS9586</name>
</gene>
<evidence type="ECO:0000256" key="1">
    <source>
        <dbReference type="ARBA" id="ARBA00022448"/>
    </source>
</evidence>
<keyword evidence="7" id="KW-1133">Transmembrane helix</keyword>
<reference evidence="8" key="1">
    <citation type="submission" date="2021-02" db="EMBL/GenBank/DDBJ databases">
        <authorList>
            <person name="Nowell W R."/>
        </authorList>
    </citation>
    <scope>NUCLEOTIDE SEQUENCE</scope>
    <source>
        <strain evidence="8">Ploen Becks lab</strain>
    </source>
</reference>
<evidence type="ECO:0000256" key="5">
    <source>
        <dbReference type="ARBA" id="ARBA00023180"/>
    </source>
</evidence>
<evidence type="ECO:0000256" key="2">
    <source>
        <dbReference type="ARBA" id="ARBA00022737"/>
    </source>
</evidence>
<keyword evidence="5" id="KW-0325">Glycoprotein</keyword>
<keyword evidence="6" id="KW-0407">Ion channel</keyword>
<dbReference type="GO" id="GO:0022857">
    <property type="term" value="F:transmembrane transporter activity"/>
    <property type="evidence" value="ECO:0007669"/>
    <property type="project" value="TreeGrafter"/>
</dbReference>
<sequence>MNQPNKVKEKKFNGEKNLNVRVLEGFQDKEQVKFLECSFASSLDGFYIPGNITEIYFVRCGLKKIDLSIFSHLSQIEILDLHFNEIDTIKGMLSEKNLISLKKIDLSINIIENLPDFFPKFPLERKSKTIEINLKNNLLATLSDTLINLLKNDLIVINLGGNNLRKFENYWEFKQIKFYTKDIFFNNIGGIIRNYNNDNFWESRLLKYAIDILVNKQFDFKDYVFFQNKEKNLFEIKTEEEKNQCFKSLMYRFFYEYKMLENETVKNVFDSLYVEFVQKKINLIDIFIQMEMPIFEYIVCWIFNNFDLYKDKDPLKLISPKSFSILCQQNTLLQNTLLSTLISRKIFKNLFEKIDDNDFSIVDENKTKNYPCDFEYFLQIDFKNFFTQAYKNDNKIMAIHLLLFIRISILYFLTFDKFSNPNYKELDLFVINDILIDWNWYDLIDFVKQKLFDEKYSQYKEKFKTYKKSLTRTKKKKELSKKELCCFWIENSVSNKEEDEPFLNDNAHKFQRDIDNLQDFYSSEKVDFLNENIERIINDVWKGVPRFVYYSNLIAFIVYLILLNIYIENFKTSDQIGIKISILIFAFYFELLELIQFILAVKNREILSYLTSIKNLFEIFTFTICIVALFLDTNNQFNEKTALLTLAILFSFFIFIFRLNKAWRIGSFINLIGSIIKNSIPLFLIIIFCLIGFSLSFRNRAKTNVLNVKPIQFFNTTFELSFFRIFTMALGSLSTDDMGVESISGLGFVNCALYATFILIMPVLLFNIFTSIAFRELKNMNENAKIDKLRHRIEYIIKIIVLLKFLSKSFNFKRSQTNNKSSNSTNETVINENSRNKHSFKEKILHIFKENLNNLQSQTIKDEIYEVNKKNYASFSKIFEDFESEITKFQNNNFSKLNK</sequence>
<evidence type="ECO:0000313" key="9">
    <source>
        <dbReference type="Proteomes" id="UP000663879"/>
    </source>
</evidence>
<dbReference type="SUPFAM" id="SSF52058">
    <property type="entry name" value="L domain-like"/>
    <property type="match status" value="1"/>
</dbReference>
<keyword evidence="7" id="KW-0812">Transmembrane</keyword>
<feature type="transmembrane region" description="Helical" evidence="7">
    <location>
        <begin position="752"/>
        <end position="774"/>
    </location>
</feature>
<dbReference type="EMBL" id="CAJNOC010001427">
    <property type="protein sequence ID" value="CAF0864008.1"/>
    <property type="molecule type" value="Genomic_DNA"/>
</dbReference>
<feature type="transmembrane region" description="Helical" evidence="7">
    <location>
        <begin position="680"/>
        <end position="697"/>
    </location>
</feature>
<feature type="transmembrane region" description="Helical" evidence="7">
    <location>
        <begin position="547"/>
        <end position="567"/>
    </location>
</feature>
<dbReference type="InterPro" id="IPR032675">
    <property type="entry name" value="LRR_dom_sf"/>
</dbReference>
<dbReference type="AlphaFoldDB" id="A0A813WNP7"/>
<comment type="caution">
    <text evidence="8">The sequence shown here is derived from an EMBL/GenBank/DDBJ whole genome shotgun (WGS) entry which is preliminary data.</text>
</comment>
<organism evidence="8 9">
    <name type="scientific">Brachionus calyciflorus</name>
    <dbReference type="NCBI Taxonomy" id="104777"/>
    <lineage>
        <taxon>Eukaryota</taxon>
        <taxon>Metazoa</taxon>
        <taxon>Spiralia</taxon>
        <taxon>Gnathifera</taxon>
        <taxon>Rotifera</taxon>
        <taxon>Eurotatoria</taxon>
        <taxon>Monogononta</taxon>
        <taxon>Pseudotrocha</taxon>
        <taxon>Ploima</taxon>
        <taxon>Brachionidae</taxon>
        <taxon>Brachionus</taxon>
    </lineage>
</organism>
<dbReference type="PANTHER" id="PTHR47143:SF1">
    <property type="entry name" value="ION_TRANS DOMAIN-CONTAINING PROTEIN"/>
    <property type="match status" value="1"/>
</dbReference>
<feature type="transmembrane region" description="Helical" evidence="7">
    <location>
        <begin position="396"/>
        <end position="415"/>
    </location>
</feature>
<proteinExistence type="predicted"/>
<keyword evidence="1" id="KW-0813">Transport</keyword>
<dbReference type="Proteomes" id="UP000663879">
    <property type="component" value="Unassembled WGS sequence"/>
</dbReference>
<evidence type="ECO:0000256" key="3">
    <source>
        <dbReference type="ARBA" id="ARBA00023043"/>
    </source>
</evidence>
<evidence type="ECO:0000256" key="6">
    <source>
        <dbReference type="ARBA" id="ARBA00023303"/>
    </source>
</evidence>
<evidence type="ECO:0000256" key="7">
    <source>
        <dbReference type="SAM" id="Phobius"/>
    </source>
</evidence>
<keyword evidence="4" id="KW-0406">Ion transport</keyword>
<accession>A0A813WNP7</accession>
<keyword evidence="3" id="KW-0040">ANK repeat</keyword>
<feature type="transmembrane region" description="Helical" evidence="7">
    <location>
        <begin position="579"/>
        <end position="601"/>
    </location>
</feature>
<protein>
    <recommendedName>
        <fullName evidence="10">Ion transport domain-containing protein</fullName>
    </recommendedName>
</protein>
<dbReference type="Gene3D" id="3.80.10.10">
    <property type="entry name" value="Ribonuclease Inhibitor"/>
    <property type="match status" value="1"/>
</dbReference>
<keyword evidence="7" id="KW-0472">Membrane</keyword>
<feature type="transmembrane region" description="Helical" evidence="7">
    <location>
        <begin position="613"/>
        <end position="631"/>
    </location>
</feature>
<evidence type="ECO:0000313" key="8">
    <source>
        <dbReference type="EMBL" id="CAF0864008.1"/>
    </source>
</evidence>
<dbReference type="PANTHER" id="PTHR47143">
    <property type="entry name" value="TRANSIENT RECEPTOR POTENTIAL CATION CHANNEL PROTEIN PAINLESS"/>
    <property type="match status" value="1"/>
</dbReference>
<keyword evidence="9" id="KW-1185">Reference proteome</keyword>
<dbReference type="GO" id="GO:1902495">
    <property type="term" value="C:transmembrane transporter complex"/>
    <property type="evidence" value="ECO:0007669"/>
    <property type="project" value="TreeGrafter"/>
</dbReference>
<feature type="transmembrane region" description="Helical" evidence="7">
    <location>
        <begin position="643"/>
        <end position="659"/>
    </location>
</feature>
<dbReference type="GO" id="GO:0034220">
    <property type="term" value="P:monoatomic ion transmembrane transport"/>
    <property type="evidence" value="ECO:0007669"/>
    <property type="project" value="UniProtKB-KW"/>
</dbReference>
<evidence type="ECO:0000256" key="4">
    <source>
        <dbReference type="ARBA" id="ARBA00023065"/>
    </source>
</evidence>
<dbReference type="InterPro" id="IPR052076">
    <property type="entry name" value="TRP_cation_channel"/>
</dbReference>